<dbReference type="InterPro" id="IPR006153">
    <property type="entry name" value="Cation/H_exchanger_TM"/>
</dbReference>
<accession>A0A7J6PCE6</accession>
<keyword evidence="9" id="KW-0175">Coiled coil</keyword>
<name>A0A7J6PCE6_PEROL</name>
<keyword evidence="6" id="KW-0406">Ion transport</keyword>
<feature type="transmembrane region" description="Helical" evidence="11">
    <location>
        <begin position="882"/>
        <end position="901"/>
    </location>
</feature>
<evidence type="ECO:0000256" key="2">
    <source>
        <dbReference type="ARBA" id="ARBA00022448"/>
    </source>
</evidence>
<evidence type="ECO:0000256" key="6">
    <source>
        <dbReference type="ARBA" id="ARBA00023065"/>
    </source>
</evidence>
<feature type="compositionally biased region" description="Basic and acidic residues" evidence="10">
    <location>
        <begin position="1078"/>
        <end position="1088"/>
    </location>
</feature>
<feature type="transmembrane region" description="Helical" evidence="11">
    <location>
        <begin position="593"/>
        <end position="611"/>
    </location>
</feature>
<feature type="transmembrane region" description="Helical" evidence="11">
    <location>
        <begin position="689"/>
        <end position="711"/>
    </location>
</feature>
<feature type="transmembrane region" description="Helical" evidence="11">
    <location>
        <begin position="982"/>
        <end position="1003"/>
    </location>
</feature>
<feature type="compositionally biased region" description="Polar residues" evidence="10">
    <location>
        <begin position="1474"/>
        <end position="1492"/>
    </location>
</feature>
<evidence type="ECO:0000256" key="10">
    <source>
        <dbReference type="SAM" id="MobiDB-lite"/>
    </source>
</evidence>
<dbReference type="PANTHER" id="PTHR10110">
    <property type="entry name" value="SODIUM/HYDROGEN EXCHANGER"/>
    <property type="match status" value="1"/>
</dbReference>
<proteinExistence type="predicted"/>
<evidence type="ECO:0000256" key="4">
    <source>
        <dbReference type="ARBA" id="ARBA00022989"/>
    </source>
</evidence>
<dbReference type="GO" id="GO:0015385">
    <property type="term" value="F:sodium:proton antiporter activity"/>
    <property type="evidence" value="ECO:0007669"/>
    <property type="project" value="InterPro"/>
</dbReference>
<feature type="region of interest" description="Disordered" evidence="10">
    <location>
        <begin position="1465"/>
        <end position="1492"/>
    </location>
</feature>
<evidence type="ECO:0000256" key="11">
    <source>
        <dbReference type="SAM" id="Phobius"/>
    </source>
</evidence>
<keyword evidence="3 11" id="KW-0812">Transmembrane</keyword>
<gene>
    <name evidence="13" type="primary">CTNNBL1_1</name>
    <name evidence="13" type="ORF">FOZ60_009992</name>
</gene>
<comment type="caution">
    <text evidence="13">The sequence shown here is derived from an EMBL/GenBank/DDBJ whole genome shotgun (WGS) entry which is preliminary data.</text>
</comment>
<dbReference type="PANTHER" id="PTHR10110:SF187">
    <property type="entry name" value="SODIUM_HYDROGEN EXCHANGER"/>
    <property type="match status" value="1"/>
</dbReference>
<feature type="coiled-coil region" evidence="9">
    <location>
        <begin position="1923"/>
        <end position="1950"/>
    </location>
</feature>
<feature type="compositionally biased region" description="Polar residues" evidence="10">
    <location>
        <begin position="1416"/>
        <end position="1425"/>
    </location>
</feature>
<dbReference type="OrthoDB" id="447335at2759"/>
<feature type="region of interest" description="Disordered" evidence="10">
    <location>
        <begin position="1074"/>
        <end position="1105"/>
    </location>
</feature>
<evidence type="ECO:0000259" key="12">
    <source>
        <dbReference type="Pfam" id="PF00999"/>
    </source>
</evidence>
<dbReference type="Pfam" id="PF00999">
    <property type="entry name" value="Na_H_Exchanger"/>
    <property type="match status" value="2"/>
</dbReference>
<feature type="transmembrane region" description="Helical" evidence="11">
    <location>
        <begin position="855"/>
        <end position="875"/>
    </location>
</feature>
<feature type="region of interest" description="Disordered" evidence="10">
    <location>
        <begin position="460"/>
        <end position="487"/>
    </location>
</feature>
<feature type="compositionally biased region" description="Low complexity" evidence="10">
    <location>
        <begin position="466"/>
        <end position="478"/>
    </location>
</feature>
<evidence type="ECO:0000256" key="5">
    <source>
        <dbReference type="ARBA" id="ARBA00023053"/>
    </source>
</evidence>
<dbReference type="GO" id="GO:0005886">
    <property type="term" value="C:plasma membrane"/>
    <property type="evidence" value="ECO:0007669"/>
    <property type="project" value="TreeGrafter"/>
</dbReference>
<reference evidence="13 14" key="1">
    <citation type="submission" date="2020-04" db="EMBL/GenBank/DDBJ databases">
        <title>Perkinsus olseni comparative genomics.</title>
        <authorList>
            <person name="Bogema D.R."/>
        </authorList>
    </citation>
    <scope>NUCLEOTIDE SEQUENCE [LARGE SCALE GENOMIC DNA]</scope>
    <source>
        <strain evidence="13">00978-12</strain>
    </source>
</reference>
<keyword evidence="2" id="KW-0813">Transport</keyword>
<feature type="region of interest" description="Disordered" evidence="10">
    <location>
        <begin position="1131"/>
        <end position="1332"/>
    </location>
</feature>
<dbReference type="GO" id="GO:0015386">
    <property type="term" value="F:potassium:proton antiporter activity"/>
    <property type="evidence" value="ECO:0007669"/>
    <property type="project" value="TreeGrafter"/>
</dbReference>
<dbReference type="SUPFAM" id="SSF53335">
    <property type="entry name" value="S-adenosyl-L-methionine-dependent methyltransferases"/>
    <property type="match status" value="1"/>
</dbReference>
<dbReference type="InterPro" id="IPR004709">
    <property type="entry name" value="NaH_exchanger"/>
</dbReference>
<evidence type="ECO:0000313" key="13">
    <source>
        <dbReference type="EMBL" id="KAF4693853.1"/>
    </source>
</evidence>
<keyword evidence="5" id="KW-0915">Sodium</keyword>
<dbReference type="CDD" id="cd02440">
    <property type="entry name" value="AdoMet_MTases"/>
    <property type="match status" value="1"/>
</dbReference>
<dbReference type="EMBL" id="JABANP010000040">
    <property type="protein sequence ID" value="KAF4693853.1"/>
    <property type="molecule type" value="Genomic_DNA"/>
</dbReference>
<organism evidence="13 14">
    <name type="scientific">Perkinsus olseni</name>
    <name type="common">Perkinsus atlanticus</name>
    <dbReference type="NCBI Taxonomy" id="32597"/>
    <lineage>
        <taxon>Eukaryota</taxon>
        <taxon>Sar</taxon>
        <taxon>Alveolata</taxon>
        <taxon>Perkinsozoa</taxon>
        <taxon>Perkinsea</taxon>
        <taxon>Perkinsida</taxon>
        <taxon>Perkinsidae</taxon>
        <taxon>Perkinsus</taxon>
    </lineage>
</organism>
<evidence type="ECO:0000256" key="3">
    <source>
        <dbReference type="ARBA" id="ARBA00022692"/>
    </source>
</evidence>
<feature type="transmembrane region" description="Helical" evidence="11">
    <location>
        <begin position="660"/>
        <end position="677"/>
    </location>
</feature>
<feature type="domain" description="Cation/H+ exchanger transmembrane" evidence="12">
    <location>
        <begin position="859"/>
        <end position="1031"/>
    </location>
</feature>
<sequence>MSVALSSLPTSSSLEHFVSYVEAAPSCYSKELTRLVEDLEAAVPVDWGESSSIRHNLAAYDLCASVNSSGAKFDALWRLGGHVMPRLERGDIEQECWCVDNPMSFKMVSEDKKVLIAAPLCNPLHRNLVRWFWRSGAASVVDRDIDTDQLVIGKCGYLLSGGRLVRNPGEIIIFIATKACTRVECDHSSGRIFDIPLRPREAVMCMGNGMRVVEGAGIFCVLGWDYNWNVTSKCKVTCLEVRARIKATLFDMDNGGFSELSGRRWTTSVGKCVFVCFYSSERERAIEKLRRDLERPEEGLGEGVVRYWPERKEITGWLRHPHRYREESSRPSEPGAGDLTLPEGRVSRRCFNSDRYGTDCFTALEALDVDGCDTVLLMESWWRPRRPLRDIIEEIEVVPSVGADGSFMIFEPKKWQSKWLKEILTQAEHPAQQRWNRPLKGLLVSFWKTAALVEAPLSSPLTEGNQAAPQQQQQQQQPTGLRPTFNVTSNTGLPKGPAATTWFPAAGAAVNTTGPGRPSPSDVAWDTIRVPVASNVTTVLLPVDVGTTQLVATTAPPVIVPGNATINTTSTTTVEVPVVVPTASAIPVGKRDVYLANGFFFLAVLLGLSLLGGQFLKWARVRWLGESGLATTLGLLCGLLLYSLRAETMLEKVLELNEEVFFFVLLPPIIFQGGFCIDTKTLFKNFGTIVWLAVWATLCSFMFIAGAVFLAGQLELCSPWTIHEAMGFATVISATDPVAVLSVLKSLSTAGPLLSGLIAGESLLNDAICLVLYRSLIRWEDRSLVHALQTFIYVFACSCLLGTAFAFVSSLVYKFFPRDNGGNNGGYELASRRLASEEVEHARYERGDQERSAGYGYSVVLEVSVLVLFVWMSYLLAEGLQLSGICAILFCGIFMRKYTWLNLSPEARNLAESIFELFAVLAEAVIFVFLGLAPFSFDKSLARTSISTYIVAALATFGARVLSVNTTVSMANLCRTRSKLPASYTSVLSFCGLRGAMALALAIRARHDFPLHGHEILSVSTIIALFTVLMAPCEEASENSSVTTGYCGGMKRLVMTLNRGVLLPFFTRSGPQSMRYSGVERHSSRSDSDDMMGANSPPGASELGRRALTPIELEDGYTIDVVGGCMMKQKSSLRRADTEGGRSTKSVGFSTRRTRHYRKGEESPSDSSNGGGGKRMTGRKEGSSPRSGESSSREPVEPSSLMVSVEEPLSPMDSNTFTSDHGAERLPEGRPAAGLGGDASPSSTVGTPNKTGLGGNHTTPLKWIRRTSLTGRSDSSRDDFLGTVPLEFPTQGQAESRPVKEVVTNRSQPEPSVEVPPTDVEEDIASPDPKRDRLRKCMKGVFLECVPTLSSKPPSSALARRQKTPMPPLGKLLSELGDLTQGATTTQPMGMLESRGKNRGGAKDTRPLASFPVPSPTTQQLTQVQGEEPEGEWSDAQSDVDMQGSPETAEAVGDAVNGIEMDTDMTSQEDEDTWQSPRGGTGVRQSVGSSTQQLSPVLNAGAVDFSPSGVSESYGLGGYETPQTHRRETLSNIIPSSASQDGMLYSDVGTSIKSARKGTGKKSIVSHTELKRILRHSSYSDADPSEFMESNGSRQMAGGFEISEIDETSKENFDTEQSAAAYRQSACGFKGSRRRTSRPIGVAGDDGTLAEQTQEWHVPVIEDTIEEGEEFAVSPTQLVRRDDDEASELCDGVGEETQQQEEPVDPYAVVEKASLIFSTKIGSEGAGVSELAVAVLRNDLRRRTAAVRRKIEIAKMQEIEMRKRVALQARERILADVESLGGWSEDVEEIFRERCKSAVVESKTPTGSMAWRPSEAREELLRYWQEIIDRFALEGQLAMGHRKREELRAECSLQDARVSLAEQEARAADIVRKYGRLIVDSSIEAAGEDGDYAELLLKTVADGYISRKCTELQEKEERDMKNLAKLMESRDAVVKEKKELEEKVSAQRRVSNWNKCWDYWTAVLRGKFETASGLMAIVLEEGDPDVRVHGSTSRRDVSLPNGKFGCAWDAIAARGKALLLAGATAEEVMQSIVKMGMREGWAAARLVVCTDRGKLALLHQVDVPRGFGARKGANAVVSVAVMLGGNYVDWEGIGDEDYALDNVVVRHPFPFPIRSDLFAVGIRMHVTNGISRLIEARRAAAATESSGPSSSSGVKEKLAELVECITNSISVEKLTALRDRVVVAAQEVLIDQTIHADLDCLPPLKYSVAFVKRLVAELGRSTDELASPESERGFITYQVNESSISLGYDVSGRFIEQGTTGLSQWEAGRYLASWLVANKSVVEGKDVLELGSGSGLVGLVAAKFCAARSVLLTDGNALVVKALEANVKANACDNVETAQLAWGDLGGDGSLEAADVIIGADLTYDPTIVGDLMATVRRMRPDAVCYLCSAVRTESTWKEFLKFLDGLDVKVLIRKPAQWEGLAREEFLAGRCPGPRDLDMDLVLLEIRHHHPSCDISADKIDLALGA</sequence>
<dbReference type="GO" id="GO:0051453">
    <property type="term" value="P:regulation of intracellular pH"/>
    <property type="evidence" value="ECO:0007669"/>
    <property type="project" value="TreeGrafter"/>
</dbReference>
<dbReference type="Gene3D" id="3.40.50.150">
    <property type="entry name" value="Vaccinia Virus protein VP39"/>
    <property type="match status" value="1"/>
</dbReference>
<evidence type="ECO:0000313" key="14">
    <source>
        <dbReference type="Proteomes" id="UP000541610"/>
    </source>
</evidence>
<keyword evidence="8" id="KW-0739">Sodium transport</keyword>
<dbReference type="InterPro" id="IPR029063">
    <property type="entry name" value="SAM-dependent_MTases_sf"/>
</dbReference>
<evidence type="ECO:0000256" key="1">
    <source>
        <dbReference type="ARBA" id="ARBA00004141"/>
    </source>
</evidence>
<feature type="domain" description="Cation/H+ exchanger transmembrane" evidence="12">
    <location>
        <begin position="616"/>
        <end position="816"/>
    </location>
</feature>
<dbReference type="Pfam" id="PF10294">
    <property type="entry name" value="Methyltransf_16"/>
    <property type="match status" value="1"/>
</dbReference>
<dbReference type="InterPro" id="IPR019410">
    <property type="entry name" value="Methyltransf_16"/>
</dbReference>
<dbReference type="InterPro" id="IPR018422">
    <property type="entry name" value="Cation/H_exchanger_CPA1"/>
</dbReference>
<protein>
    <submittedName>
        <fullName evidence="13">Beta-catenin-like protein 1</fullName>
    </submittedName>
</protein>
<feature type="compositionally biased region" description="Polar residues" evidence="10">
    <location>
        <begin position="1240"/>
        <end position="1250"/>
    </location>
</feature>
<feature type="region of interest" description="Disordered" evidence="10">
    <location>
        <begin position="1348"/>
        <end position="1449"/>
    </location>
</feature>
<keyword evidence="4 11" id="KW-1133">Transmembrane helix</keyword>
<evidence type="ECO:0000256" key="9">
    <source>
        <dbReference type="SAM" id="Coils"/>
    </source>
</evidence>
<evidence type="ECO:0000256" key="7">
    <source>
        <dbReference type="ARBA" id="ARBA00023136"/>
    </source>
</evidence>
<evidence type="ECO:0000256" key="8">
    <source>
        <dbReference type="ARBA" id="ARBA00023201"/>
    </source>
</evidence>
<feature type="transmembrane region" description="Helical" evidence="11">
    <location>
        <begin position="785"/>
        <end position="808"/>
    </location>
</feature>
<feature type="transmembrane region" description="Helical" evidence="11">
    <location>
        <begin position="913"/>
        <end position="933"/>
    </location>
</feature>
<feature type="transmembrane region" description="Helical" evidence="11">
    <location>
        <begin position="945"/>
        <end position="962"/>
    </location>
</feature>
<dbReference type="PRINTS" id="PR01084">
    <property type="entry name" value="NAHEXCHNGR"/>
</dbReference>
<comment type="subcellular location">
    <subcellularLocation>
        <location evidence="1">Membrane</location>
        <topology evidence="1">Multi-pass membrane protein</topology>
    </subcellularLocation>
</comment>
<keyword evidence="7 11" id="KW-0472">Membrane</keyword>
<dbReference type="Proteomes" id="UP000541610">
    <property type="component" value="Unassembled WGS sequence"/>
</dbReference>
<feature type="transmembrane region" description="Helical" evidence="11">
    <location>
        <begin position="623"/>
        <end position="644"/>
    </location>
</feature>
<dbReference type="GO" id="GO:0098719">
    <property type="term" value="P:sodium ion import across plasma membrane"/>
    <property type="evidence" value="ECO:0007669"/>
    <property type="project" value="TreeGrafter"/>
</dbReference>
<dbReference type="Gene3D" id="6.10.140.1330">
    <property type="match status" value="1"/>
</dbReference>